<keyword evidence="3" id="KW-1185">Reference proteome</keyword>
<evidence type="ECO:0000313" key="2">
    <source>
        <dbReference type="EMBL" id="CUI15451.1"/>
    </source>
</evidence>
<sequence length="242" mass="27764">MTSYNFPTSPSTGNYIDEDEFSPHKPRPQSVSYDLGSQSMSQGDFDTMSRRGTVGATQQRVYSGPVCRRDIQRWKGANPWSVSCCFAVWYHPLYCLSAQVCFPCRIYQQRKSLLLYRDEDYQCCAGICGKQNTDPCRSYLRGNESLCLGCEVMLCPCWAMYGNRWMVMQHYNLENDIVDKAANALTCPMSVLSYFWQDDAIENVVYVPCPLCAGCIMAQHQHHMDMYGYPVGQNVTIRRDMR</sequence>
<feature type="compositionally biased region" description="Polar residues" evidence="1">
    <location>
        <begin position="29"/>
        <end position="38"/>
    </location>
</feature>
<feature type="compositionally biased region" description="Polar residues" evidence="1">
    <location>
        <begin position="1"/>
        <end position="14"/>
    </location>
</feature>
<dbReference type="VEuPathDB" id="TriTrypDB:BSAL_42440"/>
<proteinExistence type="predicted"/>
<protein>
    <submittedName>
        <fullName evidence="2">Uncharacterized protein</fullName>
    </submittedName>
</protein>
<feature type="region of interest" description="Disordered" evidence="1">
    <location>
        <begin position="1"/>
        <end position="38"/>
    </location>
</feature>
<gene>
    <name evidence="2" type="ORF">BSAL_42440</name>
</gene>
<evidence type="ECO:0000313" key="3">
    <source>
        <dbReference type="Proteomes" id="UP000051952"/>
    </source>
</evidence>
<dbReference type="AlphaFoldDB" id="A0A0S4KID4"/>
<dbReference type="EMBL" id="CYKH01002148">
    <property type="protein sequence ID" value="CUI15451.1"/>
    <property type="molecule type" value="Genomic_DNA"/>
</dbReference>
<reference evidence="3" key="1">
    <citation type="submission" date="2015-09" db="EMBL/GenBank/DDBJ databases">
        <authorList>
            <consortium name="Pathogen Informatics"/>
        </authorList>
    </citation>
    <scope>NUCLEOTIDE SEQUENCE [LARGE SCALE GENOMIC DNA]</scope>
    <source>
        <strain evidence="3">Lake Konstanz</strain>
    </source>
</reference>
<dbReference type="PANTHER" id="PTHR31152:SF1">
    <property type="entry name" value="PLAC8 FAMILY PROTEIN"/>
    <property type="match status" value="1"/>
</dbReference>
<evidence type="ECO:0000256" key="1">
    <source>
        <dbReference type="SAM" id="MobiDB-lite"/>
    </source>
</evidence>
<name>A0A0S4KID4_BODSA</name>
<dbReference type="Proteomes" id="UP000051952">
    <property type="component" value="Unassembled WGS sequence"/>
</dbReference>
<dbReference type="OrthoDB" id="250099at2759"/>
<organism evidence="2 3">
    <name type="scientific">Bodo saltans</name>
    <name type="common">Flagellated protozoan</name>
    <dbReference type="NCBI Taxonomy" id="75058"/>
    <lineage>
        <taxon>Eukaryota</taxon>
        <taxon>Discoba</taxon>
        <taxon>Euglenozoa</taxon>
        <taxon>Kinetoplastea</taxon>
        <taxon>Metakinetoplastina</taxon>
        <taxon>Eubodonida</taxon>
        <taxon>Bodonidae</taxon>
        <taxon>Bodo</taxon>
    </lineage>
</organism>
<dbReference type="PANTHER" id="PTHR31152">
    <property type="entry name" value="PLAC8 FAMILY PROTEIN"/>
    <property type="match status" value="1"/>
</dbReference>
<accession>A0A0S4KID4</accession>